<dbReference type="Pfam" id="PF03479">
    <property type="entry name" value="PCC"/>
    <property type="match status" value="1"/>
</dbReference>
<dbReference type="PANTHER" id="PTHR34988">
    <property type="entry name" value="PROTEIN, PUTATIVE-RELATED"/>
    <property type="match status" value="1"/>
</dbReference>
<dbReference type="CDD" id="cd11378">
    <property type="entry name" value="DUF296"/>
    <property type="match status" value="1"/>
</dbReference>
<dbReference type="EMBL" id="LHXY01000040">
    <property type="protein sequence ID" value="KXB01381.1"/>
    <property type="molecule type" value="Genomic_DNA"/>
</dbReference>
<organism evidence="2 3">
    <name type="scientific">candidate division MSBL1 archaeon SCGC-AAA261F17</name>
    <dbReference type="NCBI Taxonomy" id="1698274"/>
    <lineage>
        <taxon>Archaea</taxon>
        <taxon>Methanobacteriati</taxon>
        <taxon>Methanobacteriota</taxon>
        <taxon>candidate division MSBL1</taxon>
    </lineage>
</organism>
<protein>
    <recommendedName>
        <fullName evidence="1">PPC domain-containing protein</fullName>
    </recommendedName>
</protein>
<dbReference type="PIRSF" id="PIRSF016702">
    <property type="entry name" value="DNA_bp_PD1"/>
    <property type="match status" value="1"/>
</dbReference>
<dbReference type="AlphaFoldDB" id="A0A133V4N5"/>
<evidence type="ECO:0000259" key="1">
    <source>
        <dbReference type="PROSITE" id="PS51742"/>
    </source>
</evidence>
<dbReference type="PANTHER" id="PTHR34988:SF1">
    <property type="entry name" value="DNA-BINDING PROTEIN"/>
    <property type="match status" value="1"/>
</dbReference>
<feature type="domain" description="PPC" evidence="1">
    <location>
        <begin position="6"/>
        <end position="142"/>
    </location>
</feature>
<reference evidence="2 3" key="1">
    <citation type="journal article" date="2016" name="Sci. Rep.">
        <title>Metabolic traits of an uncultured archaeal lineage -MSBL1- from brine pools of the Red Sea.</title>
        <authorList>
            <person name="Mwirichia R."/>
            <person name="Alam I."/>
            <person name="Rashid M."/>
            <person name="Vinu M."/>
            <person name="Ba-Alawi W."/>
            <person name="Anthony Kamau A."/>
            <person name="Kamanda Ngugi D."/>
            <person name="Goker M."/>
            <person name="Klenk H.P."/>
            <person name="Bajic V."/>
            <person name="Stingl U."/>
        </authorList>
    </citation>
    <scope>NUCLEOTIDE SEQUENCE [LARGE SCALE GENOMIC DNA]</scope>
    <source>
        <strain evidence="2">SCGC-AAA261F17</strain>
    </source>
</reference>
<sequence length="142" mass="15913">MTAAELDLGRNFVIRAEHDSDIIQYIIKFAEDNEIEIGTFTAIGALKNAKLGFYNQKEHEYQEMEIASPHEIASCLGNISLKDKKPFVHAHAVLADESGETRAGHLIGGTVFAAEIHLRELKGPKLERKHDDVTDLSLWKME</sequence>
<evidence type="ECO:0000313" key="2">
    <source>
        <dbReference type="EMBL" id="KXB01381.1"/>
    </source>
</evidence>
<evidence type="ECO:0000313" key="3">
    <source>
        <dbReference type="Proteomes" id="UP000070035"/>
    </source>
</evidence>
<dbReference type="InterPro" id="IPR025707">
    <property type="entry name" value="DNA_bp_PD1"/>
</dbReference>
<comment type="caution">
    <text evidence="2">The sequence shown here is derived from an EMBL/GenBank/DDBJ whole genome shotgun (WGS) entry which is preliminary data.</text>
</comment>
<dbReference type="InterPro" id="IPR005175">
    <property type="entry name" value="PPC_dom"/>
</dbReference>
<name>A0A133V4N5_9EURY</name>
<dbReference type="SUPFAM" id="SSF117856">
    <property type="entry name" value="AF0104/ALDC/Ptd012-like"/>
    <property type="match status" value="1"/>
</dbReference>
<keyword evidence="3" id="KW-1185">Reference proteome</keyword>
<gene>
    <name evidence="2" type="ORF">AKJ44_02620</name>
</gene>
<proteinExistence type="predicted"/>
<accession>A0A133V4N5</accession>
<dbReference type="Proteomes" id="UP000070035">
    <property type="component" value="Unassembled WGS sequence"/>
</dbReference>
<dbReference type="PROSITE" id="PS51742">
    <property type="entry name" value="PPC"/>
    <property type="match status" value="1"/>
</dbReference>
<dbReference type="Gene3D" id="3.30.1330.80">
    <property type="entry name" value="Hypothetical protein, similar to alpha- acetolactate decarboxylase, domain 2"/>
    <property type="match status" value="1"/>
</dbReference>